<accession>A0ABR1KN94</accession>
<feature type="compositionally biased region" description="Basic and acidic residues" evidence="1">
    <location>
        <begin position="57"/>
        <end position="71"/>
    </location>
</feature>
<feature type="region of interest" description="Disordered" evidence="1">
    <location>
        <begin position="56"/>
        <end position="78"/>
    </location>
</feature>
<gene>
    <name evidence="2" type="ORF">IWZ03DRAFT_359974</name>
</gene>
<dbReference type="Proteomes" id="UP001363622">
    <property type="component" value="Unassembled WGS sequence"/>
</dbReference>
<sequence>MPRQKRALTKGDKWLNNQRRRLKQATTVNKNPVSRLQGALRRSARPGRQANLIAQASHREPPKSRIKKYDECGEPPKQQKLGSVQKIVKAWNLEGADLDSSCASFKAFLGDLMPSQQPSGSNGIGVHDKPSKDFALRPETQFKNPLDLGKAFLLGLAVFAEETAHDKDSALSALRQARRARWTGRGNPVRDAQELLLDDIGLAKVYFARLSSAGANQ</sequence>
<comment type="caution">
    <text evidence="2">The sequence shown here is derived from an EMBL/GenBank/DDBJ whole genome shotgun (WGS) entry which is preliminary data.</text>
</comment>
<evidence type="ECO:0000256" key="1">
    <source>
        <dbReference type="SAM" id="MobiDB-lite"/>
    </source>
</evidence>
<evidence type="ECO:0000313" key="2">
    <source>
        <dbReference type="EMBL" id="KAK7517944.1"/>
    </source>
</evidence>
<protein>
    <submittedName>
        <fullName evidence="2">Uncharacterized protein</fullName>
    </submittedName>
</protein>
<keyword evidence="3" id="KW-1185">Reference proteome</keyword>
<evidence type="ECO:0000313" key="3">
    <source>
        <dbReference type="Proteomes" id="UP001363622"/>
    </source>
</evidence>
<name>A0ABR1KN94_9PEZI</name>
<dbReference type="EMBL" id="JBBPHU010000005">
    <property type="protein sequence ID" value="KAK7517944.1"/>
    <property type="molecule type" value="Genomic_DNA"/>
</dbReference>
<organism evidence="2 3">
    <name type="scientific">Phyllosticta citriasiana</name>
    <dbReference type="NCBI Taxonomy" id="595635"/>
    <lineage>
        <taxon>Eukaryota</taxon>
        <taxon>Fungi</taxon>
        <taxon>Dikarya</taxon>
        <taxon>Ascomycota</taxon>
        <taxon>Pezizomycotina</taxon>
        <taxon>Dothideomycetes</taxon>
        <taxon>Dothideomycetes incertae sedis</taxon>
        <taxon>Botryosphaeriales</taxon>
        <taxon>Phyllostictaceae</taxon>
        <taxon>Phyllosticta</taxon>
    </lineage>
</organism>
<feature type="region of interest" description="Disordered" evidence="1">
    <location>
        <begin position="1"/>
        <end position="27"/>
    </location>
</feature>
<reference evidence="2 3" key="1">
    <citation type="submission" date="2024-04" db="EMBL/GenBank/DDBJ databases">
        <title>Phyllosticta paracitricarpa is synonymous to the EU quarantine fungus P. citricarpa based on phylogenomic analyses.</title>
        <authorList>
            <consortium name="Lawrence Berkeley National Laboratory"/>
            <person name="Van Ingen-Buijs V.A."/>
            <person name="Van Westerhoven A.C."/>
            <person name="Haridas S."/>
            <person name="Skiadas P."/>
            <person name="Martin F."/>
            <person name="Groenewald J.Z."/>
            <person name="Crous P.W."/>
            <person name="Seidl M.F."/>
        </authorList>
    </citation>
    <scope>NUCLEOTIDE SEQUENCE [LARGE SCALE GENOMIC DNA]</scope>
    <source>
        <strain evidence="2 3">CBS 123371</strain>
    </source>
</reference>
<proteinExistence type="predicted"/>